<name>A0A4R6SFW0_LABRH</name>
<reference evidence="1 2" key="1">
    <citation type="submission" date="2019-03" db="EMBL/GenBank/DDBJ databases">
        <title>Genomic Encyclopedia of Type Strains, Phase IV (KMG-IV): sequencing the most valuable type-strain genomes for metagenomic binning, comparative biology and taxonomic classification.</title>
        <authorList>
            <person name="Goeker M."/>
        </authorList>
    </citation>
    <scope>NUCLEOTIDE SEQUENCE [LARGE SCALE GENOMIC DNA]</scope>
    <source>
        <strain evidence="1 2">DSM 45361</strain>
    </source>
</reference>
<dbReference type="Proteomes" id="UP000295444">
    <property type="component" value="Unassembled WGS sequence"/>
</dbReference>
<proteinExistence type="predicted"/>
<gene>
    <name evidence="1" type="ORF">EV186_1031065</name>
</gene>
<evidence type="ECO:0000313" key="1">
    <source>
        <dbReference type="EMBL" id="TDP98085.1"/>
    </source>
</evidence>
<protein>
    <submittedName>
        <fullName evidence="1">Uncharacterized protein</fullName>
    </submittedName>
</protein>
<keyword evidence="2" id="KW-1185">Reference proteome</keyword>
<accession>A0A4R6SFW0</accession>
<dbReference type="EMBL" id="SNXZ01000003">
    <property type="protein sequence ID" value="TDP98085.1"/>
    <property type="molecule type" value="Genomic_DNA"/>
</dbReference>
<organism evidence="1 2">
    <name type="scientific">Labedaea rhizosphaerae</name>
    <dbReference type="NCBI Taxonomy" id="598644"/>
    <lineage>
        <taxon>Bacteria</taxon>
        <taxon>Bacillati</taxon>
        <taxon>Actinomycetota</taxon>
        <taxon>Actinomycetes</taxon>
        <taxon>Pseudonocardiales</taxon>
        <taxon>Pseudonocardiaceae</taxon>
        <taxon>Labedaea</taxon>
    </lineage>
</organism>
<evidence type="ECO:0000313" key="2">
    <source>
        <dbReference type="Proteomes" id="UP000295444"/>
    </source>
</evidence>
<comment type="caution">
    <text evidence="1">The sequence shown here is derived from an EMBL/GenBank/DDBJ whole genome shotgun (WGS) entry which is preliminary data.</text>
</comment>
<dbReference type="AlphaFoldDB" id="A0A4R6SFW0"/>
<sequence length="140" mass="15502">MMLEFTEDERAALAADAVALPDGSTPDAATLAVAWAKHVSKLDADRALPYTDRSVWTEHDLAGSLFLRDNLERALTALRPALRERLADDVRAADEQFRSFTVEDSGRKIGFIAGVDVAGRGWWWFRVPKDGPIVQDLASY</sequence>